<evidence type="ECO:0000313" key="7">
    <source>
        <dbReference type="EMBL" id="MBM3117349.1"/>
    </source>
</evidence>
<reference evidence="7 8" key="1">
    <citation type="submission" date="2021-01" db="EMBL/GenBank/DDBJ databases">
        <title>Draft Genome Sequence and Polyhydroxyalkanoate Biosynthetic Potential of Jeongeupia naejangsanensis Type Strain DSM 24253.</title>
        <authorList>
            <person name="Turrini P."/>
            <person name="Artuso I."/>
            <person name="Lugli G.A."/>
            <person name="Frangipani E."/>
            <person name="Ventura M."/>
            <person name="Visca P."/>
        </authorList>
    </citation>
    <scope>NUCLEOTIDE SEQUENCE [LARGE SCALE GENOMIC DNA]</scope>
    <source>
        <strain evidence="7 8">DSM 24253</strain>
    </source>
</reference>
<feature type="transmembrane region" description="Helical" evidence="5">
    <location>
        <begin position="211"/>
        <end position="232"/>
    </location>
</feature>
<comment type="subcellular location">
    <subcellularLocation>
        <location evidence="1">Membrane</location>
        <topology evidence="1">Multi-pass membrane protein</topology>
    </subcellularLocation>
</comment>
<keyword evidence="2 5" id="KW-0812">Transmembrane</keyword>
<organism evidence="7 8">
    <name type="scientific">Jeongeupia naejangsanensis</name>
    <dbReference type="NCBI Taxonomy" id="613195"/>
    <lineage>
        <taxon>Bacteria</taxon>
        <taxon>Pseudomonadati</taxon>
        <taxon>Pseudomonadota</taxon>
        <taxon>Betaproteobacteria</taxon>
        <taxon>Neisseriales</taxon>
        <taxon>Chitinibacteraceae</taxon>
        <taxon>Jeongeupia</taxon>
    </lineage>
</organism>
<name>A0ABS2BRC8_9NEIS</name>
<keyword evidence="8" id="KW-1185">Reference proteome</keyword>
<comment type="caution">
    <text evidence="7">The sequence shown here is derived from an EMBL/GenBank/DDBJ whole genome shotgun (WGS) entry which is preliminary data.</text>
</comment>
<feature type="transmembrane region" description="Helical" evidence="5">
    <location>
        <begin position="120"/>
        <end position="135"/>
    </location>
</feature>
<evidence type="ECO:0000313" key="8">
    <source>
        <dbReference type="Proteomes" id="UP000809431"/>
    </source>
</evidence>
<dbReference type="RefSeq" id="WP_203539566.1">
    <property type="nucleotide sequence ID" value="NZ_JAESND010000009.1"/>
</dbReference>
<sequence length="274" mass="28551">MLIDSFTPQLRAGDAAALAYRLSDGEAGTPRQWYWLEIAARLPASSAPPRRIVDLAARVGPMWSWPWLERCGLPGIALYGAAQAPVWQGARDSSTAAALYVAVISALLAGFGLLPATQTFAAWLLLLFGALYAAWRTPKDTPASDDTSPGPEECTGLTGLLLASGCVPARALALVADLHASPDTGWPALIDACPALRPTAPPRRQRAGLRVLAWIAGALPATALLALLPAPWGLVTSVLASTLWIGLLAGPRAALVTIGCTVLVYGLGTAVHLL</sequence>
<keyword evidence="3 5" id="KW-1133">Transmembrane helix</keyword>
<feature type="transmembrane region" description="Helical" evidence="5">
    <location>
        <begin position="252"/>
        <end position="273"/>
    </location>
</feature>
<feature type="domain" description="Integral membrane bound transporter" evidence="6">
    <location>
        <begin position="180"/>
        <end position="265"/>
    </location>
</feature>
<evidence type="ECO:0000256" key="1">
    <source>
        <dbReference type="ARBA" id="ARBA00004141"/>
    </source>
</evidence>
<dbReference type="InterPro" id="IPR049453">
    <property type="entry name" value="Memb_transporter_dom"/>
</dbReference>
<feature type="transmembrane region" description="Helical" evidence="5">
    <location>
        <begin position="97"/>
        <end position="114"/>
    </location>
</feature>
<gene>
    <name evidence="7" type="ORF">JMJ54_16050</name>
</gene>
<keyword evidence="4 5" id="KW-0472">Membrane</keyword>
<accession>A0ABS2BRC8</accession>
<protein>
    <recommendedName>
        <fullName evidence="6">Integral membrane bound transporter domain-containing protein</fullName>
    </recommendedName>
</protein>
<proteinExistence type="predicted"/>
<evidence type="ECO:0000256" key="2">
    <source>
        <dbReference type="ARBA" id="ARBA00022692"/>
    </source>
</evidence>
<evidence type="ECO:0000256" key="3">
    <source>
        <dbReference type="ARBA" id="ARBA00022989"/>
    </source>
</evidence>
<evidence type="ECO:0000256" key="4">
    <source>
        <dbReference type="ARBA" id="ARBA00023136"/>
    </source>
</evidence>
<dbReference type="Proteomes" id="UP000809431">
    <property type="component" value="Unassembled WGS sequence"/>
</dbReference>
<evidence type="ECO:0000256" key="5">
    <source>
        <dbReference type="SAM" id="Phobius"/>
    </source>
</evidence>
<dbReference type="EMBL" id="JAESND010000009">
    <property type="protein sequence ID" value="MBM3117349.1"/>
    <property type="molecule type" value="Genomic_DNA"/>
</dbReference>
<dbReference type="Pfam" id="PF13515">
    <property type="entry name" value="FUSC_2"/>
    <property type="match status" value="1"/>
</dbReference>
<evidence type="ECO:0000259" key="6">
    <source>
        <dbReference type="Pfam" id="PF13515"/>
    </source>
</evidence>